<dbReference type="SUPFAM" id="SSF46785">
    <property type="entry name" value="Winged helix' DNA-binding domain"/>
    <property type="match status" value="1"/>
</dbReference>
<dbReference type="EMBL" id="SGXM01000001">
    <property type="protein sequence ID" value="RZT42400.1"/>
    <property type="molecule type" value="Genomic_DNA"/>
</dbReference>
<evidence type="ECO:0008006" key="3">
    <source>
        <dbReference type="Google" id="ProtNLM"/>
    </source>
</evidence>
<dbReference type="InterPro" id="IPR036390">
    <property type="entry name" value="WH_DNA-bd_sf"/>
</dbReference>
<keyword evidence="2" id="KW-1185">Reference proteome</keyword>
<evidence type="ECO:0000313" key="2">
    <source>
        <dbReference type="Proteomes" id="UP000291078"/>
    </source>
</evidence>
<proteinExistence type="predicted"/>
<protein>
    <recommendedName>
        <fullName evidence="3">MarR family transcriptional regulator</fullName>
    </recommendedName>
</protein>
<gene>
    <name evidence="1" type="ORF">EV147_1433</name>
</gene>
<dbReference type="RefSeq" id="WP_130390397.1">
    <property type="nucleotide sequence ID" value="NZ_SGXM01000001.1"/>
</dbReference>
<dbReference type="Proteomes" id="UP000291078">
    <property type="component" value="Unassembled WGS sequence"/>
</dbReference>
<reference evidence="1 2" key="1">
    <citation type="journal article" date="2015" name="Stand. Genomic Sci.">
        <title>Genomic Encyclopedia of Bacterial and Archaeal Type Strains, Phase III: the genomes of soil and plant-associated and newly described type strains.</title>
        <authorList>
            <person name="Whitman W.B."/>
            <person name="Woyke T."/>
            <person name="Klenk H.P."/>
            <person name="Zhou Y."/>
            <person name="Lilburn T.G."/>
            <person name="Beck B.J."/>
            <person name="De Vos P."/>
            <person name="Vandamme P."/>
            <person name="Eisen J.A."/>
            <person name="Garrity G."/>
            <person name="Hugenholtz P."/>
            <person name="Kyrpides N.C."/>
        </authorList>
    </citation>
    <scope>NUCLEOTIDE SEQUENCE [LARGE SCALE GENOMIC DNA]</scope>
    <source>
        <strain evidence="1 2">ASC-9842</strain>
    </source>
</reference>
<evidence type="ECO:0000313" key="1">
    <source>
        <dbReference type="EMBL" id="RZT42400.1"/>
    </source>
</evidence>
<accession>A0A4Q7S9C8</accession>
<dbReference type="AlphaFoldDB" id="A0A4Q7S9C8"/>
<sequence length="173" mass="18939">MQPKALEIHEPVVLSLVDAVTAWQDALDRTLNVSGLTYPKWLLLRAIKQDQFTRGQPCPGAILLDVPQTERLLRELHADGWLEFPADGSPRIAASAERRIERAAQGVRALHSVSVCNLNAAERAALTGLLHRMTATLEDHSARHARHAAWDTHPLSIVVPDDAGHGTRHALAA</sequence>
<comment type="caution">
    <text evidence="1">The sequence shown here is derived from an EMBL/GenBank/DDBJ whole genome shotgun (WGS) entry which is preliminary data.</text>
</comment>
<dbReference type="OrthoDB" id="8964156at2"/>
<dbReference type="InterPro" id="IPR036388">
    <property type="entry name" value="WH-like_DNA-bd_sf"/>
</dbReference>
<name>A0A4Q7S9C8_9BURK</name>
<dbReference type="Gene3D" id="1.10.10.10">
    <property type="entry name" value="Winged helix-like DNA-binding domain superfamily/Winged helix DNA-binding domain"/>
    <property type="match status" value="1"/>
</dbReference>
<organism evidence="1 2">
    <name type="scientific">Cupriavidus agavae</name>
    <dbReference type="NCBI Taxonomy" id="1001822"/>
    <lineage>
        <taxon>Bacteria</taxon>
        <taxon>Pseudomonadati</taxon>
        <taxon>Pseudomonadota</taxon>
        <taxon>Betaproteobacteria</taxon>
        <taxon>Burkholderiales</taxon>
        <taxon>Burkholderiaceae</taxon>
        <taxon>Cupriavidus</taxon>
    </lineage>
</organism>